<evidence type="ECO:0000313" key="3">
    <source>
        <dbReference type="Proteomes" id="UP000698222"/>
    </source>
</evidence>
<dbReference type="SUPFAM" id="SSF110849">
    <property type="entry name" value="ParB/Sulfiredoxin"/>
    <property type="match status" value="1"/>
</dbReference>
<dbReference type="InterPro" id="IPR036086">
    <property type="entry name" value="ParB/Sulfiredoxin_sf"/>
</dbReference>
<feature type="domain" description="ParB-like N-terminal" evidence="1">
    <location>
        <begin position="10"/>
        <end position="95"/>
    </location>
</feature>
<gene>
    <name evidence="2" type="ORF">JOF44_000767</name>
</gene>
<dbReference type="PANTHER" id="PTHR33375:SF1">
    <property type="entry name" value="CHROMOSOME-PARTITIONING PROTEIN PARB-RELATED"/>
    <property type="match status" value="1"/>
</dbReference>
<proteinExistence type="predicted"/>
<dbReference type="EMBL" id="JAGIOC010000001">
    <property type="protein sequence ID" value="MBP2407864.1"/>
    <property type="molecule type" value="Genomic_DNA"/>
</dbReference>
<evidence type="ECO:0000313" key="2">
    <source>
        <dbReference type="EMBL" id="MBP2407864.1"/>
    </source>
</evidence>
<dbReference type="Pfam" id="PF02195">
    <property type="entry name" value="ParB_N"/>
    <property type="match status" value="1"/>
</dbReference>
<sequence>MSAPAGFIELERTVASIQVGRRHRTELGDIDELAASIDRDGLLQPITITPDGVLVCGARRLTAIRQLGWKTVNVWVRSGISDRLGHLLAEQDDNVLHKPLTQTEAAALYRELKVLMAEDAARRQAAARFSAENQPGSDGGANCAPPLPGASGKTREQAAAMVPGGASHTTLDKISYLQQLADDPAQPAELRQYVAGELERIDAGAAVDPIYRHIHDLAETARNQREADLHQLAADALARAKTVTAKKRAPRPAPPADDDAAPVPYPVRAFVLTWTELADWWTHYDAEQLAAELTDEQIESFLIAVEGTSRFAEELRTARDRRAGHETPPARGHLRAL</sequence>
<dbReference type="Gene3D" id="3.90.1530.30">
    <property type="match status" value="1"/>
</dbReference>
<dbReference type="RefSeq" id="WP_209887585.1">
    <property type="nucleotide sequence ID" value="NZ_BAAAJV010000033.1"/>
</dbReference>
<dbReference type="SMART" id="SM00470">
    <property type="entry name" value="ParB"/>
    <property type="match status" value="1"/>
</dbReference>
<comment type="caution">
    <text evidence="2">The sequence shown here is derived from an EMBL/GenBank/DDBJ whole genome shotgun (WGS) entry which is preliminary data.</text>
</comment>
<organism evidence="2 3">
    <name type="scientific">Brachybacterium fresconis</name>
    <dbReference type="NCBI Taxonomy" id="173363"/>
    <lineage>
        <taxon>Bacteria</taxon>
        <taxon>Bacillati</taxon>
        <taxon>Actinomycetota</taxon>
        <taxon>Actinomycetes</taxon>
        <taxon>Micrococcales</taxon>
        <taxon>Dermabacteraceae</taxon>
        <taxon>Brachybacterium</taxon>
    </lineage>
</organism>
<accession>A0ABS4YGF7</accession>
<keyword evidence="3" id="KW-1185">Reference proteome</keyword>
<dbReference type="InterPro" id="IPR050336">
    <property type="entry name" value="Chromosome_partition/occlusion"/>
</dbReference>
<reference evidence="2 3" key="1">
    <citation type="submission" date="2021-03" db="EMBL/GenBank/DDBJ databases">
        <title>Sequencing the genomes of 1000 actinobacteria strains.</title>
        <authorList>
            <person name="Klenk H.-P."/>
        </authorList>
    </citation>
    <scope>NUCLEOTIDE SEQUENCE [LARGE SCALE GENOMIC DNA]</scope>
    <source>
        <strain evidence="2 3">DSM 14564</strain>
    </source>
</reference>
<name>A0ABS4YGF7_9MICO</name>
<dbReference type="Proteomes" id="UP000698222">
    <property type="component" value="Unassembled WGS sequence"/>
</dbReference>
<protein>
    <submittedName>
        <fullName evidence="2">ParB family chromosome partitioning protein</fullName>
    </submittedName>
</protein>
<evidence type="ECO:0000259" key="1">
    <source>
        <dbReference type="SMART" id="SM00470"/>
    </source>
</evidence>
<dbReference type="InterPro" id="IPR003115">
    <property type="entry name" value="ParB_N"/>
</dbReference>
<dbReference type="PANTHER" id="PTHR33375">
    <property type="entry name" value="CHROMOSOME-PARTITIONING PROTEIN PARB-RELATED"/>
    <property type="match status" value="1"/>
</dbReference>